<sequence>MLKKCILVIFTLVTVRECGGDGDIFLSDIRPADVFNSFSSVDRVIRQTSSSMTPSQCSFGRGRELTGCHWNMTDLESVGSIESRVPAWQLSSGRMSYFRGGPATDASGDQDGGYLLMETSRGTTETFKLSSIMINATLPEGRCVVFQYAMDGPSADRLRLVLKQSQMVHQMANDTVLLVPRREILWEGRSDTSDKWLTASVLYSHGQSHQLAFEAVVDHSVQSSTRRLRGHFVLDNVDLGTWKESENDKALNENPDTLMVDPCLGHCNFDGGFCGWSNDQEDDFDWNLGRGSLSGVTGPITGHYSRGYAYIDSGYPRRPGDRARLLSPSMDSTDPDQPLCLRFWTHLFGNGIGTLKVIQLFGPTGSETSTRELWSLTGESSNNWHQGQISISSNSIFRVVFEATTGRNHLGDIAIDDVSFNTGPCPSAPQAAAASTQQSDCNFEIDECGWINAGTRENVDDIDWIRHPAENSRQQLVKDHTTYTGKGYVMSPARSPVQRPSDRAWLYSRPFNVSAGKVDMRCLTFWYLMNEPIIDPAGPSLGSLRIYTRTEDKFSGLPLLGQMVVIWRLQNHQGGLWKMGRALIQQTGNYRVVIEGLWGSSRGTGSISIDDISFYEGSCTTHPNQAMPMATECNFDRDTCSWRSVGNGTSVRTDTDWRLATAARRPANLPDHTFGAPSGYVYFDVFSQQNRQEVIRLVGPNMTSGGIGRPRLCLTFWFAAFGAGDTTQLRVLMMDSVTNTEKEIWMLRVVQLETIRPDWNFGQVELESDGTNLSGQEVRLVYEGRASNGGFAIDDVTIYQGGCQTRPKIATPIS</sequence>
<feature type="domain" description="MAM" evidence="2">
    <location>
        <begin position="55"/>
        <end position="239"/>
    </location>
</feature>
<feature type="domain" description="MAM" evidence="2">
    <location>
        <begin position="631"/>
        <end position="805"/>
    </location>
</feature>
<dbReference type="CDD" id="cd06263">
    <property type="entry name" value="MAM"/>
    <property type="match status" value="3"/>
</dbReference>
<dbReference type="AlphaFoldDB" id="A0A8J2WHC6"/>
<dbReference type="SUPFAM" id="SSF49899">
    <property type="entry name" value="Concanavalin A-like lectins/glucanases"/>
    <property type="match status" value="4"/>
</dbReference>
<gene>
    <name evidence="3" type="ORF">DGAL_LOCUS3978</name>
</gene>
<accession>A0A8J2WHC6</accession>
<evidence type="ECO:0000256" key="1">
    <source>
        <dbReference type="SAM" id="SignalP"/>
    </source>
</evidence>
<dbReference type="PANTHER" id="PTHR23282">
    <property type="entry name" value="APICAL ENDOSOMAL GLYCOPROTEIN PRECURSOR"/>
    <property type="match status" value="1"/>
</dbReference>
<dbReference type="PRINTS" id="PR00020">
    <property type="entry name" value="MAMDOMAIN"/>
</dbReference>
<dbReference type="Gene3D" id="2.60.120.200">
    <property type="match status" value="4"/>
</dbReference>
<name>A0A8J2WHC6_9CRUS</name>
<feature type="domain" description="MAM" evidence="2">
    <location>
        <begin position="439"/>
        <end position="621"/>
    </location>
</feature>
<feature type="signal peptide" evidence="1">
    <location>
        <begin position="1"/>
        <end position="20"/>
    </location>
</feature>
<evidence type="ECO:0000313" key="3">
    <source>
        <dbReference type="EMBL" id="CAH0101640.1"/>
    </source>
</evidence>
<dbReference type="InterPro" id="IPR013320">
    <property type="entry name" value="ConA-like_dom_sf"/>
</dbReference>
<organism evidence="3 4">
    <name type="scientific">Daphnia galeata</name>
    <dbReference type="NCBI Taxonomy" id="27404"/>
    <lineage>
        <taxon>Eukaryota</taxon>
        <taxon>Metazoa</taxon>
        <taxon>Ecdysozoa</taxon>
        <taxon>Arthropoda</taxon>
        <taxon>Crustacea</taxon>
        <taxon>Branchiopoda</taxon>
        <taxon>Diplostraca</taxon>
        <taxon>Cladocera</taxon>
        <taxon>Anomopoda</taxon>
        <taxon>Daphniidae</taxon>
        <taxon>Daphnia</taxon>
    </lineage>
</organism>
<dbReference type="EMBL" id="CAKKLH010000063">
    <property type="protein sequence ID" value="CAH0101640.1"/>
    <property type="molecule type" value="Genomic_DNA"/>
</dbReference>
<evidence type="ECO:0000259" key="2">
    <source>
        <dbReference type="PROSITE" id="PS50060"/>
    </source>
</evidence>
<reference evidence="3" key="1">
    <citation type="submission" date="2021-11" db="EMBL/GenBank/DDBJ databases">
        <authorList>
            <person name="Schell T."/>
        </authorList>
    </citation>
    <scope>NUCLEOTIDE SEQUENCE</scope>
    <source>
        <strain evidence="3">M5</strain>
    </source>
</reference>
<keyword evidence="1" id="KW-0732">Signal</keyword>
<dbReference type="Proteomes" id="UP000789390">
    <property type="component" value="Unassembled WGS sequence"/>
</dbReference>
<dbReference type="OrthoDB" id="409956at2759"/>
<dbReference type="InterPro" id="IPR051560">
    <property type="entry name" value="MAM_domain-containing"/>
</dbReference>
<feature type="domain" description="MAM" evidence="2">
    <location>
        <begin position="265"/>
        <end position="427"/>
    </location>
</feature>
<dbReference type="PROSITE" id="PS50060">
    <property type="entry name" value="MAM_2"/>
    <property type="match status" value="4"/>
</dbReference>
<comment type="caution">
    <text evidence="3">The sequence shown here is derived from an EMBL/GenBank/DDBJ whole genome shotgun (WGS) entry which is preliminary data.</text>
</comment>
<proteinExistence type="predicted"/>
<dbReference type="GO" id="GO:0016020">
    <property type="term" value="C:membrane"/>
    <property type="evidence" value="ECO:0007669"/>
    <property type="project" value="InterPro"/>
</dbReference>
<dbReference type="PANTHER" id="PTHR23282:SF101">
    <property type="entry name" value="MAM DOMAIN-CONTAINING PROTEIN"/>
    <property type="match status" value="1"/>
</dbReference>
<dbReference type="SMART" id="SM00137">
    <property type="entry name" value="MAM"/>
    <property type="match status" value="3"/>
</dbReference>
<evidence type="ECO:0000313" key="4">
    <source>
        <dbReference type="Proteomes" id="UP000789390"/>
    </source>
</evidence>
<dbReference type="InterPro" id="IPR000998">
    <property type="entry name" value="MAM_dom"/>
</dbReference>
<feature type="chain" id="PRO_5035150337" description="MAM domain-containing protein" evidence="1">
    <location>
        <begin position="21"/>
        <end position="814"/>
    </location>
</feature>
<keyword evidence="4" id="KW-1185">Reference proteome</keyword>
<dbReference type="Pfam" id="PF00629">
    <property type="entry name" value="MAM"/>
    <property type="match status" value="4"/>
</dbReference>
<protein>
    <recommendedName>
        <fullName evidence="2">MAM domain-containing protein</fullName>
    </recommendedName>
</protein>